<dbReference type="HOGENOM" id="CLU_1565301_0_0_1"/>
<dbReference type="EnsemblPlants" id="OGLUM04G12100.3">
    <property type="protein sequence ID" value="OGLUM04G12100.3"/>
    <property type="gene ID" value="OGLUM04G12100"/>
</dbReference>
<evidence type="ECO:0000313" key="2">
    <source>
        <dbReference type="EnsemblPlants" id="OGLUM04G12100.3"/>
    </source>
</evidence>
<reference evidence="2" key="2">
    <citation type="submission" date="2018-05" db="EMBL/GenBank/DDBJ databases">
        <title>OgluRS3 (Oryza glumaepatula Reference Sequence Version 3).</title>
        <authorList>
            <person name="Zhang J."/>
            <person name="Kudrna D."/>
            <person name="Lee S."/>
            <person name="Talag J."/>
            <person name="Welchert J."/>
            <person name="Wing R.A."/>
        </authorList>
    </citation>
    <scope>NUCLEOTIDE SEQUENCE [LARGE SCALE GENOMIC DNA]</scope>
</reference>
<keyword evidence="3" id="KW-1185">Reference proteome</keyword>
<feature type="compositionally biased region" description="Basic and acidic residues" evidence="1">
    <location>
        <begin position="73"/>
        <end position="83"/>
    </location>
</feature>
<name>A0A0D9ZKP5_9ORYZ</name>
<organism evidence="2">
    <name type="scientific">Oryza glumipatula</name>
    <dbReference type="NCBI Taxonomy" id="40148"/>
    <lineage>
        <taxon>Eukaryota</taxon>
        <taxon>Viridiplantae</taxon>
        <taxon>Streptophyta</taxon>
        <taxon>Embryophyta</taxon>
        <taxon>Tracheophyta</taxon>
        <taxon>Spermatophyta</taxon>
        <taxon>Magnoliopsida</taxon>
        <taxon>Liliopsida</taxon>
        <taxon>Poales</taxon>
        <taxon>Poaceae</taxon>
        <taxon>BOP clade</taxon>
        <taxon>Oryzoideae</taxon>
        <taxon>Oryzeae</taxon>
        <taxon>Oryzinae</taxon>
        <taxon>Oryza</taxon>
    </lineage>
</organism>
<dbReference type="Proteomes" id="UP000026961">
    <property type="component" value="Chromosome 4"/>
</dbReference>
<dbReference type="Gramene" id="OGLUM04G12100.3">
    <property type="protein sequence ID" value="OGLUM04G12100.3"/>
    <property type="gene ID" value="OGLUM04G12100"/>
</dbReference>
<feature type="region of interest" description="Disordered" evidence="1">
    <location>
        <begin position="66"/>
        <end position="89"/>
    </location>
</feature>
<sequence length="197" mass="20833">MAKFPSLDIASSGEVGSTTGLLPLAVHSGDSLPGLKKPSANLLLLETSLSLPTSARPGDTVSVAVEEDEEEAQKDMMKERHDEADDEQGEGVILHSRKSHEALGRERRNLLGKGRWAGPVLMTWLSFGLHRSSASWAMEPRGGEPPPEMTGLTAAAGDLFLSLSLSLPVRSFSCPVSHGSHEVALASNVKENGTVTG</sequence>
<proteinExistence type="predicted"/>
<reference evidence="2" key="1">
    <citation type="submission" date="2015-04" db="UniProtKB">
        <authorList>
            <consortium name="EnsemblPlants"/>
        </authorList>
    </citation>
    <scope>IDENTIFICATION</scope>
</reference>
<accession>A0A0D9ZKP5</accession>
<evidence type="ECO:0000256" key="1">
    <source>
        <dbReference type="SAM" id="MobiDB-lite"/>
    </source>
</evidence>
<dbReference type="AlphaFoldDB" id="A0A0D9ZKP5"/>
<protein>
    <submittedName>
        <fullName evidence="2">Uncharacterized protein</fullName>
    </submittedName>
</protein>
<evidence type="ECO:0000313" key="3">
    <source>
        <dbReference type="Proteomes" id="UP000026961"/>
    </source>
</evidence>